<name>A0AA49GBU1_9BACT</name>
<dbReference type="AlphaFoldDB" id="A0AA49GBU1"/>
<gene>
    <name evidence="1" type="ORF">QYS49_27820</name>
</gene>
<dbReference type="Proteomes" id="UP001230496">
    <property type="component" value="Chromosome"/>
</dbReference>
<keyword evidence="2" id="KW-1185">Reference proteome</keyword>
<dbReference type="RefSeq" id="WP_308351414.1">
    <property type="nucleotide sequence ID" value="NZ_CP129971.1"/>
</dbReference>
<accession>A0AA49GBU1</accession>
<evidence type="ECO:0000313" key="2">
    <source>
        <dbReference type="Proteomes" id="UP001230496"/>
    </source>
</evidence>
<protein>
    <submittedName>
        <fullName evidence="1">CRISPR-associated protein Cas2</fullName>
    </submittedName>
</protein>
<sequence length="91" mass="10641">MTIYTISYDLSNPGRDYDSLSNAIKSYGNWWHQSGSVWIIASINTNSASIRDYLKQFIDSNDKLFVAKLHGEWAGYGFTKEEYDWMKSKKW</sequence>
<dbReference type="KEGG" id="msaa:QYS49_27820"/>
<organism evidence="1 2">
    <name type="scientific">Marivirga salinarum</name>
    <dbReference type="NCBI Taxonomy" id="3059078"/>
    <lineage>
        <taxon>Bacteria</taxon>
        <taxon>Pseudomonadati</taxon>
        <taxon>Bacteroidota</taxon>
        <taxon>Cytophagia</taxon>
        <taxon>Cytophagales</taxon>
        <taxon>Marivirgaceae</taxon>
        <taxon>Marivirga</taxon>
    </lineage>
</organism>
<proteinExistence type="predicted"/>
<evidence type="ECO:0000313" key="1">
    <source>
        <dbReference type="EMBL" id="WKK75331.1"/>
    </source>
</evidence>
<dbReference type="EMBL" id="CP129971">
    <property type="protein sequence ID" value="WKK75331.1"/>
    <property type="molecule type" value="Genomic_DNA"/>
</dbReference>
<reference evidence="1 2" key="1">
    <citation type="submission" date="2023-08" db="EMBL/GenBank/DDBJ databases">
        <title>Comparative genomics and taxonomic characterization of three novel marine species of genus Marivirga.</title>
        <authorList>
            <person name="Muhammad N."/>
            <person name="Kim S.-G."/>
        </authorList>
    </citation>
    <scope>NUCLEOTIDE SEQUENCE [LARGE SCALE GENOMIC DNA]</scope>
    <source>
        <strain evidence="1 2">BDSF4-3</strain>
    </source>
</reference>